<keyword evidence="1" id="KW-0732">Signal</keyword>
<protein>
    <submittedName>
        <fullName evidence="2">Putative candidate secreted effector protein</fullName>
    </submittedName>
</protein>
<dbReference type="EMBL" id="CAUH01007645">
    <property type="protein sequence ID" value="CCU83158.1"/>
    <property type="molecule type" value="Genomic_DNA"/>
</dbReference>
<feature type="chain" id="PRO_5004106756" evidence="1">
    <location>
        <begin position="25"/>
        <end position="112"/>
    </location>
</feature>
<gene>
    <name evidence="2" type="ORF">BGHDH14_bgh03572</name>
</gene>
<evidence type="ECO:0000313" key="2">
    <source>
        <dbReference type="EMBL" id="CCU83158.1"/>
    </source>
</evidence>
<dbReference type="HOGENOM" id="CLU_166977_0_1_1"/>
<accession>N1JJ06</accession>
<proteinExistence type="predicted"/>
<dbReference type="Proteomes" id="UP000015441">
    <property type="component" value="Unassembled WGS sequence"/>
</dbReference>
<dbReference type="AlphaFoldDB" id="N1JJ06"/>
<sequence>MKFFSSASTAALACLLSLLPAVLGGPYYQCVYDQKFSLAKLKRKKSSYTVTNAKAGDPLDPNGDFYPTDRFTRKAWRGIKTEYLFQLIDEEPTFRVYEKQFYEFFRCPLQEK</sequence>
<reference evidence="2 3" key="1">
    <citation type="journal article" date="2010" name="Science">
        <title>Genome expansion and gene loss in powdery mildew fungi reveal tradeoffs in extreme parasitism.</title>
        <authorList>
            <person name="Spanu P.D."/>
            <person name="Abbott J.C."/>
            <person name="Amselem J."/>
            <person name="Burgis T.A."/>
            <person name="Soanes D.M."/>
            <person name="Stueber K."/>
            <person name="Ver Loren van Themaat E."/>
            <person name="Brown J.K.M."/>
            <person name="Butcher S.A."/>
            <person name="Gurr S.J."/>
            <person name="Lebrun M.-H."/>
            <person name="Ridout C.J."/>
            <person name="Schulze-Lefert P."/>
            <person name="Talbot N.J."/>
            <person name="Ahmadinejad N."/>
            <person name="Ametz C."/>
            <person name="Barton G.R."/>
            <person name="Benjdia M."/>
            <person name="Bidzinski P."/>
            <person name="Bindschedler L.V."/>
            <person name="Both M."/>
            <person name="Brewer M.T."/>
            <person name="Cadle-Davidson L."/>
            <person name="Cadle-Davidson M.M."/>
            <person name="Collemare J."/>
            <person name="Cramer R."/>
            <person name="Frenkel O."/>
            <person name="Godfrey D."/>
            <person name="Harriman J."/>
            <person name="Hoede C."/>
            <person name="King B.C."/>
            <person name="Klages S."/>
            <person name="Kleemann J."/>
            <person name="Knoll D."/>
            <person name="Koti P.S."/>
            <person name="Kreplak J."/>
            <person name="Lopez-Ruiz F.J."/>
            <person name="Lu X."/>
            <person name="Maekawa T."/>
            <person name="Mahanil S."/>
            <person name="Micali C."/>
            <person name="Milgroom M.G."/>
            <person name="Montana G."/>
            <person name="Noir S."/>
            <person name="O'Connell R.J."/>
            <person name="Oberhaensli S."/>
            <person name="Parlange F."/>
            <person name="Pedersen C."/>
            <person name="Quesneville H."/>
            <person name="Reinhardt R."/>
            <person name="Rott M."/>
            <person name="Sacristan S."/>
            <person name="Schmidt S.M."/>
            <person name="Schoen M."/>
            <person name="Skamnioti P."/>
            <person name="Sommer H."/>
            <person name="Stephens A."/>
            <person name="Takahara H."/>
            <person name="Thordal-Christensen H."/>
            <person name="Vigouroux M."/>
            <person name="Wessling R."/>
            <person name="Wicker T."/>
            <person name="Panstruga R."/>
        </authorList>
    </citation>
    <scope>NUCLEOTIDE SEQUENCE [LARGE SCALE GENOMIC DNA]</scope>
    <source>
        <strain evidence="2">DH14</strain>
    </source>
</reference>
<evidence type="ECO:0000256" key="1">
    <source>
        <dbReference type="SAM" id="SignalP"/>
    </source>
</evidence>
<evidence type="ECO:0000313" key="3">
    <source>
        <dbReference type="Proteomes" id="UP000015441"/>
    </source>
</evidence>
<name>N1JJ06_BLUG1</name>
<keyword evidence="3" id="KW-1185">Reference proteome</keyword>
<organism evidence="2 3">
    <name type="scientific">Blumeria graminis f. sp. hordei (strain DH14)</name>
    <name type="common">Barley powdery mildew</name>
    <name type="synonym">Oidium monilioides f. sp. hordei</name>
    <dbReference type="NCBI Taxonomy" id="546991"/>
    <lineage>
        <taxon>Eukaryota</taxon>
        <taxon>Fungi</taxon>
        <taxon>Dikarya</taxon>
        <taxon>Ascomycota</taxon>
        <taxon>Pezizomycotina</taxon>
        <taxon>Leotiomycetes</taxon>
        <taxon>Erysiphales</taxon>
        <taxon>Erysiphaceae</taxon>
        <taxon>Blumeria</taxon>
        <taxon>Blumeria hordei</taxon>
    </lineage>
</organism>
<feature type="signal peptide" evidence="1">
    <location>
        <begin position="1"/>
        <end position="24"/>
    </location>
</feature>
<comment type="caution">
    <text evidence="2">The sequence shown here is derived from an EMBL/GenBank/DDBJ whole genome shotgun (WGS) entry which is preliminary data.</text>
</comment>
<dbReference type="InParanoid" id="N1JJ06"/>